<keyword evidence="1" id="KW-0732">Signal</keyword>
<dbReference type="Proteomes" id="UP000237682">
    <property type="component" value="Unassembled WGS sequence"/>
</dbReference>
<evidence type="ECO:0000313" key="2">
    <source>
        <dbReference type="EMBL" id="PRH87566.1"/>
    </source>
</evidence>
<keyword evidence="3" id="KW-1185">Reference proteome</keyword>
<name>A0A2S9QDZ6_9HYPH</name>
<evidence type="ECO:0000313" key="3">
    <source>
        <dbReference type="Proteomes" id="UP000237682"/>
    </source>
</evidence>
<reference evidence="2 3" key="1">
    <citation type="submission" date="2018-02" db="EMBL/GenBank/DDBJ databases">
        <title>Whole genome sequencing of endophytic bacterium.</title>
        <authorList>
            <person name="Eedara R."/>
            <person name="Podile A.R."/>
        </authorList>
    </citation>
    <scope>NUCLEOTIDE SEQUENCE [LARGE SCALE GENOMIC DNA]</scope>
    <source>
        <strain evidence="2 3">RP1T</strain>
    </source>
</reference>
<feature type="signal peptide" evidence="1">
    <location>
        <begin position="1"/>
        <end position="24"/>
    </location>
</feature>
<evidence type="ECO:0008006" key="4">
    <source>
        <dbReference type="Google" id="ProtNLM"/>
    </source>
</evidence>
<feature type="chain" id="PRO_5015400239" description="Homogentisate 1,2-dioxygenase" evidence="1">
    <location>
        <begin position="25"/>
        <end position="169"/>
    </location>
</feature>
<dbReference type="AlphaFoldDB" id="A0A2S9QDZ6"/>
<accession>A0A2S9QDZ6</accession>
<dbReference type="RefSeq" id="WP_105862496.1">
    <property type="nucleotide sequence ID" value="NZ_PUEJ01000004.1"/>
</dbReference>
<protein>
    <recommendedName>
        <fullName evidence="4">Homogentisate 1,2-dioxygenase</fullName>
    </recommendedName>
</protein>
<dbReference type="EMBL" id="PUEJ01000004">
    <property type="protein sequence ID" value="PRH87566.1"/>
    <property type="molecule type" value="Genomic_DNA"/>
</dbReference>
<comment type="caution">
    <text evidence="2">The sequence shown here is derived from an EMBL/GenBank/DDBJ whole genome shotgun (WGS) entry which is preliminary data.</text>
</comment>
<organism evidence="2 3">
    <name type="scientific">Labrys okinawensis</name>
    <dbReference type="NCBI Taxonomy" id="346911"/>
    <lineage>
        <taxon>Bacteria</taxon>
        <taxon>Pseudomonadati</taxon>
        <taxon>Pseudomonadota</taxon>
        <taxon>Alphaproteobacteria</taxon>
        <taxon>Hyphomicrobiales</taxon>
        <taxon>Xanthobacteraceae</taxon>
        <taxon>Labrys</taxon>
    </lineage>
</organism>
<sequence>MPPFSRAGLALIALMALQTSPALAETTACKPFKWSLTREQGWFQASPPTLASGGALAKADGAADLQLSPVTDLKFPVTTGRKPAAGTFGALLTLPPVEKAGLYQVTLSEEGWIDVVQAGAAVKYSAATGQKACAGLRKSVRFNLAPGPVSLQISGVKAQSVKLAVAPAE</sequence>
<proteinExistence type="predicted"/>
<gene>
    <name evidence="2" type="ORF">C5L14_13275</name>
</gene>
<evidence type="ECO:0000256" key="1">
    <source>
        <dbReference type="SAM" id="SignalP"/>
    </source>
</evidence>
<dbReference type="OrthoDB" id="7376020at2"/>